<reference evidence="3 4" key="1">
    <citation type="journal article" date="2018" name="Nat. Ecol. Evol.">
        <title>Pezizomycetes genomes reveal the molecular basis of ectomycorrhizal truffle lifestyle.</title>
        <authorList>
            <person name="Murat C."/>
            <person name="Payen T."/>
            <person name="Noel B."/>
            <person name="Kuo A."/>
            <person name="Morin E."/>
            <person name="Chen J."/>
            <person name="Kohler A."/>
            <person name="Krizsan K."/>
            <person name="Balestrini R."/>
            <person name="Da Silva C."/>
            <person name="Montanini B."/>
            <person name="Hainaut M."/>
            <person name="Levati E."/>
            <person name="Barry K.W."/>
            <person name="Belfiori B."/>
            <person name="Cichocki N."/>
            <person name="Clum A."/>
            <person name="Dockter R.B."/>
            <person name="Fauchery L."/>
            <person name="Guy J."/>
            <person name="Iotti M."/>
            <person name="Le Tacon F."/>
            <person name="Lindquist E.A."/>
            <person name="Lipzen A."/>
            <person name="Malagnac F."/>
            <person name="Mello A."/>
            <person name="Molinier V."/>
            <person name="Miyauchi S."/>
            <person name="Poulain J."/>
            <person name="Riccioni C."/>
            <person name="Rubini A."/>
            <person name="Sitrit Y."/>
            <person name="Splivallo R."/>
            <person name="Traeger S."/>
            <person name="Wang M."/>
            <person name="Zifcakova L."/>
            <person name="Wipf D."/>
            <person name="Zambonelli A."/>
            <person name="Paolocci F."/>
            <person name="Nowrousian M."/>
            <person name="Ottonello S."/>
            <person name="Baldrian P."/>
            <person name="Spatafora J.W."/>
            <person name="Henrissat B."/>
            <person name="Nagy L.G."/>
            <person name="Aury J.M."/>
            <person name="Wincker P."/>
            <person name="Grigoriev I.V."/>
            <person name="Bonfante P."/>
            <person name="Martin F.M."/>
        </authorList>
    </citation>
    <scope>NUCLEOTIDE SEQUENCE [LARGE SCALE GENOMIC DNA]</scope>
    <source>
        <strain evidence="3 4">120613-1</strain>
    </source>
</reference>
<dbReference type="Gene3D" id="2.40.70.10">
    <property type="entry name" value="Acid Proteases"/>
    <property type="match status" value="1"/>
</dbReference>
<dbReference type="OrthoDB" id="5361565at2759"/>
<dbReference type="EMBL" id="ML120425">
    <property type="protein sequence ID" value="RPA95466.1"/>
    <property type="molecule type" value="Genomic_DNA"/>
</dbReference>
<feature type="region of interest" description="Disordered" evidence="1">
    <location>
        <begin position="403"/>
        <end position="484"/>
    </location>
</feature>
<evidence type="ECO:0000256" key="2">
    <source>
        <dbReference type="SAM" id="Phobius"/>
    </source>
</evidence>
<sequence>MAPNCNHTPISVPLTNYTLDSQALFRGFQVLIDGQRFSLRPDLHRGDIHVLNQDSCSRSQDPVGCLGARGGLFNTSGLEETVDLKWNGTDHFEGADPTVKLINTFIDFGDKSVPKLYGVPVVVENKTVNDSAGLALGLNSSFLRTLVNDKLIPESEFRTFQISSQRGCPLRVLVEDISVEIPGRGKTSLFGSEFERYVACINPFQSHFSLTRTMISRLMNFTGHGPVAEDSDSIDYEGDQTPKSLELTVKLENFTSTTPSYELINLKRGTVPANTTGTYSILNQTTYEIGVLSNYDSSANKESEILLGAIFLSTVYLVVDLDEGIFKLAPIKPIASSQEELQPICPVIHHPKSPSPFRNATITVSTLLGVAVLIQAVAIFFLWSRWKRSPEILNNTSVGDSLKAELNDNSIPSSKTRPGKNPSTQPTPQSGLVEIGGTEPKSENIAEKVDPLLKTVEPVPGPSGSTLSPLATSPHDSHGVEAIS</sequence>
<feature type="transmembrane region" description="Helical" evidence="2">
    <location>
        <begin position="362"/>
        <end position="383"/>
    </location>
</feature>
<gene>
    <name evidence="3" type="ORF">L873DRAFT_1792227</name>
</gene>
<keyword evidence="2" id="KW-0472">Membrane</keyword>
<accession>A0A3N4JB64</accession>
<keyword evidence="2" id="KW-0812">Transmembrane</keyword>
<protein>
    <recommendedName>
        <fullName evidence="5">Acid protease</fullName>
    </recommendedName>
</protein>
<evidence type="ECO:0008006" key="5">
    <source>
        <dbReference type="Google" id="ProtNLM"/>
    </source>
</evidence>
<dbReference type="AlphaFoldDB" id="A0A3N4JB64"/>
<organism evidence="3 4">
    <name type="scientific">Choiromyces venosus 120613-1</name>
    <dbReference type="NCBI Taxonomy" id="1336337"/>
    <lineage>
        <taxon>Eukaryota</taxon>
        <taxon>Fungi</taxon>
        <taxon>Dikarya</taxon>
        <taxon>Ascomycota</taxon>
        <taxon>Pezizomycotina</taxon>
        <taxon>Pezizomycetes</taxon>
        <taxon>Pezizales</taxon>
        <taxon>Tuberaceae</taxon>
        <taxon>Choiromyces</taxon>
    </lineage>
</organism>
<keyword evidence="4" id="KW-1185">Reference proteome</keyword>
<dbReference type="STRING" id="1336337.A0A3N4JB64"/>
<feature type="compositionally biased region" description="Basic and acidic residues" evidence="1">
    <location>
        <begin position="440"/>
        <end position="451"/>
    </location>
</feature>
<dbReference type="SUPFAM" id="SSF50630">
    <property type="entry name" value="Acid proteases"/>
    <property type="match status" value="1"/>
</dbReference>
<dbReference type="InterPro" id="IPR021109">
    <property type="entry name" value="Peptidase_aspartic_dom_sf"/>
</dbReference>
<evidence type="ECO:0000313" key="3">
    <source>
        <dbReference type="EMBL" id="RPA95466.1"/>
    </source>
</evidence>
<feature type="compositionally biased region" description="Polar residues" evidence="1">
    <location>
        <begin position="407"/>
        <end position="430"/>
    </location>
</feature>
<keyword evidence="2" id="KW-1133">Transmembrane helix</keyword>
<dbReference type="Proteomes" id="UP000276215">
    <property type="component" value="Unassembled WGS sequence"/>
</dbReference>
<feature type="compositionally biased region" description="Basic and acidic residues" evidence="1">
    <location>
        <begin position="475"/>
        <end position="484"/>
    </location>
</feature>
<name>A0A3N4JB64_9PEZI</name>
<evidence type="ECO:0000313" key="4">
    <source>
        <dbReference type="Proteomes" id="UP000276215"/>
    </source>
</evidence>
<evidence type="ECO:0000256" key="1">
    <source>
        <dbReference type="SAM" id="MobiDB-lite"/>
    </source>
</evidence>
<proteinExistence type="predicted"/>